<keyword evidence="3" id="KW-0028">Amino-acid biosynthesis</keyword>
<dbReference type="NCBIfam" id="NF004079">
    <property type="entry name" value="PRK05584.1"/>
    <property type="match status" value="1"/>
</dbReference>
<dbReference type="EMBL" id="LANI01000001">
    <property type="protein sequence ID" value="KKJ78694.1"/>
    <property type="molecule type" value="Genomic_DNA"/>
</dbReference>
<dbReference type="Pfam" id="PF01048">
    <property type="entry name" value="PNP_UDP_1"/>
    <property type="match status" value="1"/>
</dbReference>
<dbReference type="GO" id="GO:0019284">
    <property type="term" value="P:L-methionine salvage from S-adenosylmethionine"/>
    <property type="evidence" value="ECO:0007669"/>
    <property type="project" value="TreeGrafter"/>
</dbReference>
<dbReference type="InterPro" id="IPR010049">
    <property type="entry name" value="MTA_SAH_Nsdase"/>
</dbReference>
<dbReference type="STRING" id="1549748.WH95_01005"/>
<comment type="caution">
    <text evidence="7">The sequence shown here is derived from an EMBL/GenBank/DDBJ whole genome shotgun (WGS) entry which is preliminary data.</text>
</comment>
<dbReference type="RefSeq" id="WP_046501776.1">
    <property type="nucleotide sequence ID" value="NZ_LANI01000001.1"/>
</dbReference>
<organism evidence="7 8">
    <name type="scientific">Kiloniella litopenaei</name>
    <dbReference type="NCBI Taxonomy" id="1549748"/>
    <lineage>
        <taxon>Bacteria</taxon>
        <taxon>Pseudomonadati</taxon>
        <taxon>Pseudomonadota</taxon>
        <taxon>Alphaproteobacteria</taxon>
        <taxon>Rhodospirillales</taxon>
        <taxon>Kiloniellaceae</taxon>
        <taxon>Kiloniella</taxon>
    </lineage>
</organism>
<dbReference type="GO" id="GO:0005829">
    <property type="term" value="C:cytosol"/>
    <property type="evidence" value="ECO:0007669"/>
    <property type="project" value="TreeGrafter"/>
</dbReference>
<accession>A0A0M2RE35</accession>
<dbReference type="Gene3D" id="3.40.50.1580">
    <property type="entry name" value="Nucleoside phosphorylase domain"/>
    <property type="match status" value="1"/>
</dbReference>
<dbReference type="OrthoDB" id="6677713at2"/>
<dbReference type="PATRIC" id="fig|1549748.8.peg.215"/>
<dbReference type="NCBIfam" id="TIGR01704">
    <property type="entry name" value="MTA_SAH-Nsdase"/>
    <property type="match status" value="1"/>
</dbReference>
<dbReference type="AlphaFoldDB" id="A0A0M2RE35"/>
<dbReference type="InterPro" id="IPR035994">
    <property type="entry name" value="Nucleoside_phosphorylase_sf"/>
</dbReference>
<evidence type="ECO:0000313" key="8">
    <source>
        <dbReference type="Proteomes" id="UP000034491"/>
    </source>
</evidence>
<keyword evidence="4" id="KW-0378">Hydrolase</keyword>
<dbReference type="GO" id="GO:0009164">
    <property type="term" value="P:nucleoside catabolic process"/>
    <property type="evidence" value="ECO:0007669"/>
    <property type="project" value="InterPro"/>
</dbReference>
<dbReference type="Proteomes" id="UP000034491">
    <property type="component" value="Unassembled WGS sequence"/>
</dbReference>
<name>A0A0M2RE35_9PROT</name>
<evidence type="ECO:0000256" key="2">
    <source>
        <dbReference type="ARBA" id="ARBA00011974"/>
    </source>
</evidence>
<keyword evidence="5" id="KW-0486">Methionine biosynthesis</keyword>
<evidence type="ECO:0000256" key="1">
    <source>
        <dbReference type="ARBA" id="ARBA00004945"/>
    </source>
</evidence>
<dbReference type="GO" id="GO:0008782">
    <property type="term" value="F:adenosylhomocysteine nucleosidase activity"/>
    <property type="evidence" value="ECO:0007669"/>
    <property type="project" value="UniProtKB-EC"/>
</dbReference>
<protein>
    <recommendedName>
        <fullName evidence="2">adenosylhomocysteine nucleosidase</fullName>
        <ecNumber evidence="2">3.2.2.9</ecNumber>
    </recommendedName>
</protein>
<comment type="pathway">
    <text evidence="1">Amino-acid biosynthesis; L-methionine biosynthesis via salvage pathway; S-methyl-5-thio-alpha-D-ribose 1-phosphate from S-methyl-5'-thioadenosine (hydrolase route): step 1/2.</text>
</comment>
<evidence type="ECO:0000256" key="3">
    <source>
        <dbReference type="ARBA" id="ARBA00022605"/>
    </source>
</evidence>
<sequence length="247" mass="26777">MLGVIGAMNEEVQLLLGQLSDISESTHAGITVSTGNYKGTDIALAQSGIGKVNATICTQMMIDLFKPEKLVFSGVAGGLLPNMQAGDIIIASHVVEYDMDLTAFGRRHGETPGRERLIECDPDLVGKATTAFDTAFEGVDGAPNLMLGTIASGDTFVQDRDKLRWLQREFAALATEMEGAAFGQTCRLNGLPFVVIRALSDSSSDSASEDFEANLHRACRNSFELMDLMIPKALKDWDQVDRRNSRE</sequence>
<evidence type="ECO:0000256" key="4">
    <source>
        <dbReference type="ARBA" id="ARBA00022801"/>
    </source>
</evidence>
<keyword evidence="8" id="KW-1185">Reference proteome</keyword>
<feature type="domain" description="Nucleoside phosphorylase" evidence="6">
    <location>
        <begin position="2"/>
        <end position="229"/>
    </location>
</feature>
<dbReference type="PANTHER" id="PTHR46832">
    <property type="entry name" value="5'-METHYLTHIOADENOSINE/S-ADENOSYLHOMOCYSTEINE NUCLEOSIDASE"/>
    <property type="match status" value="1"/>
</dbReference>
<evidence type="ECO:0000259" key="6">
    <source>
        <dbReference type="Pfam" id="PF01048"/>
    </source>
</evidence>
<dbReference type="EC" id="3.2.2.9" evidence="2"/>
<gene>
    <name evidence="7" type="ORF">WH95_01005</name>
</gene>
<evidence type="ECO:0000313" key="7">
    <source>
        <dbReference type="EMBL" id="KKJ78694.1"/>
    </source>
</evidence>
<dbReference type="SUPFAM" id="SSF53167">
    <property type="entry name" value="Purine and uridine phosphorylases"/>
    <property type="match status" value="1"/>
</dbReference>
<dbReference type="GO" id="GO:0008930">
    <property type="term" value="F:methylthioadenosine nucleosidase activity"/>
    <property type="evidence" value="ECO:0007669"/>
    <property type="project" value="InterPro"/>
</dbReference>
<dbReference type="PANTHER" id="PTHR46832:SF1">
    <property type="entry name" value="5'-METHYLTHIOADENOSINE_S-ADENOSYLHOMOCYSTEINE NUCLEOSIDASE"/>
    <property type="match status" value="1"/>
</dbReference>
<dbReference type="UniPathway" id="UPA00904">
    <property type="reaction ID" value="UER00871"/>
</dbReference>
<proteinExistence type="predicted"/>
<evidence type="ECO:0000256" key="5">
    <source>
        <dbReference type="ARBA" id="ARBA00023167"/>
    </source>
</evidence>
<dbReference type="InterPro" id="IPR000845">
    <property type="entry name" value="Nucleoside_phosphorylase_d"/>
</dbReference>
<reference evidence="7 8" key="1">
    <citation type="submission" date="2015-03" db="EMBL/GenBank/DDBJ databases">
        <title>Genome sequence of Kiloniella sp. P1-1, isolated from the gut microflora of Pacific white shrimp, Penaeus vannamei.</title>
        <authorList>
            <person name="Shao Z."/>
            <person name="Wang L."/>
            <person name="Li X."/>
        </authorList>
    </citation>
    <scope>NUCLEOTIDE SEQUENCE [LARGE SCALE GENOMIC DNA]</scope>
    <source>
        <strain evidence="7 8">P1-1</strain>
    </source>
</reference>
<dbReference type="CDD" id="cd09008">
    <property type="entry name" value="MTAN"/>
    <property type="match status" value="1"/>
</dbReference>
<dbReference type="GO" id="GO:0019509">
    <property type="term" value="P:L-methionine salvage from methylthioadenosine"/>
    <property type="evidence" value="ECO:0007669"/>
    <property type="project" value="UniProtKB-UniPathway"/>
</dbReference>